<organism evidence="6 7">
    <name type="scientific">Agrocybe pediades</name>
    <dbReference type="NCBI Taxonomy" id="84607"/>
    <lineage>
        <taxon>Eukaryota</taxon>
        <taxon>Fungi</taxon>
        <taxon>Dikarya</taxon>
        <taxon>Basidiomycota</taxon>
        <taxon>Agaricomycotina</taxon>
        <taxon>Agaricomycetes</taxon>
        <taxon>Agaricomycetidae</taxon>
        <taxon>Agaricales</taxon>
        <taxon>Agaricineae</taxon>
        <taxon>Strophariaceae</taxon>
        <taxon>Agrocybe</taxon>
    </lineage>
</organism>
<dbReference type="PANTHER" id="PTHR22838">
    <property type="entry name" value="WD REPEAT PROTEIN 26-RELATED"/>
    <property type="match status" value="1"/>
</dbReference>
<protein>
    <recommendedName>
        <fullName evidence="8">WD40 repeat-like protein</fullName>
    </recommendedName>
</protein>
<sequence>MKPSAAPAHAPIPHHHPTDDADSVLAQPTSPSPPAMTPTPGRQSPGEDRRETILNLVEMLLKNNGGGGVGLSGNGQTQFFEDDKDVPSVDEHLQVVGAEVFHKLQRRINNLDKELRNFANAARQLGSSVAILSSAFHLRERLAQLLFLYHENAADLFPRKVQHIVRGDVNIESPINAKRRRGFRRVKGKAQLHVPRPTVSENLDPEMFPEQLEALAKEVTTFLKCLNEFPEFTDEAVNTSILSFEGDLKYWASCLKEYQGQFRYPAVQRYIHDLSAEMGTHIDELTSSLSMFIEVGVPTIRFAQKHGAENLLNLSTVATFFSAVTATTMQFSYELERTTISDSVNSFWFASLVFSIGAAVNSLLGLTWKQAMYRSPGHRVPWWVLIWIKRSPLVLLVLSVACFSVGLCCFAYASHQAPVTSTITTVLTTFTSFGLAAVSAWFASERWTFSRHKGQKWLSDVLNEATDRFFELPGVTYAQHILQAAMKSARKQAAKFRKVVVKASRGFVSYWLGWKCDAQCLGKLGCGSGHDDDDDVEANRLPTTMPPPTDQEKRALSPESAVGASMSFRPSDATAVMSEPSLPGSPITLAPTPVNSPVDNDFSLALNAGGPPLLTASHTATTTPPTQNAAPTLGKQLWKNAVRNVKMRNSALNNNPLLGGSTPTRGTGMPMVRAEPVRKRTMSSSVSIAGPGSIGKRSLVGPAYTRSRVSELVPRLIELEVTHDLAAHSALVRHMQFSPDGKYLATSSWDKTAVIFQVGRPFIPHRTLAHAQGFVGQVAWSPTGKLLLTKMARGVKVWTAEDGVCKRTINRNVSIESVTWFPDGNSFLSIEESVATKLDLTGKVLEQYDFGSMKLHDVAVTPDGLRLVGVGPLLRSPTGLQPSKSRVEKRLVVYNVETKQIENLTPVLEDVRDITIAQTSGSGLVALVSYEHEAPPQLWKLELVKDRENNKIITSRLTLRHTYMPKGHVDFSGSSYFGGVNNELVLCAGKGMLILSAFLSYFAAKMTLSFLFFKLVAGDIHIWDQESGAHLHSIRAQAHGGDLTCIAWNHPATNPFMFATGSHDGGVRIWTRLEPDDDMDDDAELTPKGMSEFPRSSSPDQLDAFSASTGSLDDDFHLRRSRTEESGSEDHNFNSRRVRHSFSSYATMFVVETYVITLRSRNTVPKIHAMVFHILPAIGFVGVFLLNLILGNTKGAPPSRLERTGIYCHFSNPLPRKITAGITMLSLLYRRLWQLSRRIGGLAALRQRITLDAFIRAVILSVWPLFALIPSQYSKLAPIDYGPLFWKSERYDSAVPVLEKKQAPNSSEL</sequence>
<dbReference type="PROSITE" id="PS50082">
    <property type="entry name" value="WD_REPEATS_2"/>
    <property type="match status" value="2"/>
</dbReference>
<dbReference type="Pfam" id="PF00400">
    <property type="entry name" value="WD40"/>
    <property type="match status" value="2"/>
</dbReference>
<feature type="transmembrane region" description="Helical" evidence="5">
    <location>
        <begin position="1142"/>
        <end position="1158"/>
    </location>
</feature>
<dbReference type="EMBL" id="JAACJL010000018">
    <property type="protein sequence ID" value="KAF4618179.1"/>
    <property type="molecule type" value="Genomic_DNA"/>
</dbReference>
<feature type="repeat" description="WD" evidence="3">
    <location>
        <begin position="1036"/>
        <end position="1070"/>
    </location>
</feature>
<proteinExistence type="predicted"/>
<evidence type="ECO:0000313" key="7">
    <source>
        <dbReference type="Proteomes" id="UP000521872"/>
    </source>
</evidence>
<feature type="region of interest" description="Disordered" evidence="4">
    <location>
        <begin position="651"/>
        <end position="670"/>
    </location>
</feature>
<feature type="transmembrane region" description="Helical" evidence="5">
    <location>
        <begin position="345"/>
        <end position="366"/>
    </location>
</feature>
<feature type="transmembrane region" description="Helical" evidence="5">
    <location>
        <begin position="419"/>
        <end position="443"/>
    </location>
</feature>
<dbReference type="PANTHER" id="PTHR22838:SF0">
    <property type="entry name" value="WD REPEAT-CONTAINING PROTEIN 26"/>
    <property type="match status" value="1"/>
</dbReference>
<feature type="region of interest" description="Disordered" evidence="4">
    <location>
        <begin position="535"/>
        <end position="567"/>
    </location>
</feature>
<dbReference type="InterPro" id="IPR015943">
    <property type="entry name" value="WD40/YVTN_repeat-like_dom_sf"/>
</dbReference>
<keyword evidence="5" id="KW-0472">Membrane</keyword>
<accession>A0A8H4VS92</accession>
<feature type="region of interest" description="Disordered" evidence="4">
    <location>
        <begin position="1076"/>
        <end position="1104"/>
    </location>
</feature>
<feature type="compositionally biased region" description="Low complexity" evidence="4">
    <location>
        <begin position="1"/>
        <end position="11"/>
    </location>
</feature>
<evidence type="ECO:0000256" key="4">
    <source>
        <dbReference type="SAM" id="MobiDB-lite"/>
    </source>
</evidence>
<gene>
    <name evidence="6" type="ORF">D9613_011515</name>
</gene>
<comment type="caution">
    <text evidence="6">The sequence shown here is derived from an EMBL/GenBank/DDBJ whole genome shotgun (WGS) entry which is preliminary data.</text>
</comment>
<evidence type="ECO:0000256" key="2">
    <source>
        <dbReference type="ARBA" id="ARBA00022737"/>
    </source>
</evidence>
<keyword evidence="5" id="KW-0812">Transmembrane</keyword>
<dbReference type="Gene3D" id="2.130.10.10">
    <property type="entry name" value="YVTN repeat-like/Quinoprotein amine dehydrogenase"/>
    <property type="match status" value="2"/>
</dbReference>
<reference evidence="6 7" key="1">
    <citation type="submission" date="2019-12" db="EMBL/GenBank/DDBJ databases">
        <authorList>
            <person name="Floudas D."/>
            <person name="Bentzer J."/>
            <person name="Ahren D."/>
            <person name="Johansson T."/>
            <person name="Persson P."/>
            <person name="Tunlid A."/>
        </authorList>
    </citation>
    <scope>NUCLEOTIDE SEQUENCE [LARGE SCALE GENOMIC DNA]</scope>
    <source>
        <strain evidence="6 7">CBS 102.39</strain>
    </source>
</reference>
<evidence type="ECO:0008006" key="8">
    <source>
        <dbReference type="Google" id="ProtNLM"/>
    </source>
</evidence>
<feature type="repeat" description="WD" evidence="3">
    <location>
        <begin position="725"/>
        <end position="758"/>
    </location>
</feature>
<evidence type="ECO:0000313" key="6">
    <source>
        <dbReference type="EMBL" id="KAF4618179.1"/>
    </source>
</evidence>
<evidence type="ECO:0000256" key="5">
    <source>
        <dbReference type="SAM" id="Phobius"/>
    </source>
</evidence>
<feature type="transmembrane region" description="Helical" evidence="5">
    <location>
        <begin position="311"/>
        <end position="333"/>
    </location>
</feature>
<dbReference type="InterPro" id="IPR001680">
    <property type="entry name" value="WD40_rpt"/>
</dbReference>
<keyword evidence="5" id="KW-1133">Transmembrane helix</keyword>
<dbReference type="Proteomes" id="UP000521872">
    <property type="component" value="Unassembled WGS sequence"/>
</dbReference>
<keyword evidence="2" id="KW-0677">Repeat</keyword>
<feature type="transmembrane region" description="Helical" evidence="5">
    <location>
        <begin position="1170"/>
        <end position="1190"/>
    </location>
</feature>
<name>A0A8H4VS92_9AGAR</name>
<keyword evidence="1 3" id="KW-0853">WD repeat</keyword>
<dbReference type="SMART" id="SM00320">
    <property type="entry name" value="WD40"/>
    <property type="match status" value="3"/>
</dbReference>
<feature type="transmembrane region" description="Helical" evidence="5">
    <location>
        <begin position="393"/>
        <end position="413"/>
    </location>
</feature>
<dbReference type="InterPro" id="IPR051350">
    <property type="entry name" value="WD_repeat-ST_regulator"/>
</dbReference>
<evidence type="ECO:0000256" key="3">
    <source>
        <dbReference type="PROSITE-ProRule" id="PRU00221"/>
    </source>
</evidence>
<dbReference type="SUPFAM" id="SSF63829">
    <property type="entry name" value="Calcium-dependent phosphotriesterase"/>
    <property type="match status" value="1"/>
</dbReference>
<feature type="region of interest" description="Disordered" evidence="4">
    <location>
        <begin position="1"/>
        <end position="48"/>
    </location>
</feature>
<feature type="compositionally biased region" description="Polar residues" evidence="4">
    <location>
        <begin position="1094"/>
        <end position="1104"/>
    </location>
</feature>
<evidence type="ECO:0000256" key="1">
    <source>
        <dbReference type="ARBA" id="ARBA00022574"/>
    </source>
</evidence>
<feature type="transmembrane region" description="Helical" evidence="5">
    <location>
        <begin position="984"/>
        <end position="1004"/>
    </location>
</feature>
<keyword evidence="7" id="KW-1185">Reference proteome</keyword>
<feature type="compositionally biased region" description="Polar residues" evidence="4">
    <location>
        <begin position="651"/>
        <end position="665"/>
    </location>
</feature>